<evidence type="ECO:0000256" key="3">
    <source>
        <dbReference type="ARBA" id="ARBA00022475"/>
    </source>
</evidence>
<keyword evidence="4 7" id="KW-0812">Transmembrane</keyword>
<dbReference type="Pfam" id="PF03458">
    <property type="entry name" value="Gly_transporter"/>
    <property type="match status" value="2"/>
</dbReference>
<evidence type="ECO:0000256" key="4">
    <source>
        <dbReference type="ARBA" id="ARBA00022692"/>
    </source>
</evidence>
<organism evidence="9 10">
    <name type="scientific">Candidatus Coprovicinus avistercoris</name>
    <dbReference type="NCBI Taxonomy" id="2840754"/>
    <lineage>
        <taxon>Bacteria</taxon>
        <taxon>Bacillati</taxon>
        <taxon>Actinomycetota</taxon>
        <taxon>Coriobacteriia</taxon>
        <taxon>Coriobacteriales</taxon>
        <taxon>Coriobacteriaceae</taxon>
        <taxon>Coriobacteriaceae incertae sedis</taxon>
        <taxon>Candidatus Coprovicinus</taxon>
    </lineage>
</organism>
<gene>
    <name evidence="9" type="ORF">IAD17_01570</name>
</gene>
<evidence type="ECO:0000259" key="8">
    <source>
        <dbReference type="Pfam" id="PF03458"/>
    </source>
</evidence>
<feature type="transmembrane region" description="Helical" evidence="7">
    <location>
        <begin position="81"/>
        <end position="98"/>
    </location>
</feature>
<dbReference type="GO" id="GO:0005886">
    <property type="term" value="C:plasma membrane"/>
    <property type="evidence" value="ECO:0007669"/>
    <property type="project" value="UniProtKB-SubCell"/>
</dbReference>
<dbReference type="PANTHER" id="PTHR30506">
    <property type="entry name" value="INNER MEMBRANE PROTEIN"/>
    <property type="match status" value="1"/>
</dbReference>
<keyword evidence="6 7" id="KW-0472">Membrane</keyword>
<evidence type="ECO:0000256" key="5">
    <source>
        <dbReference type="ARBA" id="ARBA00022989"/>
    </source>
</evidence>
<proteinExistence type="inferred from homology"/>
<feature type="domain" description="Glycine transporter" evidence="8">
    <location>
        <begin position="24"/>
        <end position="97"/>
    </location>
</feature>
<dbReference type="InterPro" id="IPR005115">
    <property type="entry name" value="Gly_transporter"/>
</dbReference>
<feature type="domain" description="Glycine transporter" evidence="8">
    <location>
        <begin position="110"/>
        <end position="183"/>
    </location>
</feature>
<comment type="subcellular location">
    <subcellularLocation>
        <location evidence="1">Cell membrane</location>
        <topology evidence="1">Multi-pass membrane protein</topology>
    </subcellularLocation>
</comment>
<evidence type="ECO:0000256" key="2">
    <source>
        <dbReference type="ARBA" id="ARBA00008193"/>
    </source>
</evidence>
<dbReference type="AlphaFoldDB" id="A0A9D1HW17"/>
<accession>A0A9D1HW17</accession>
<sequence length="266" mass="28784">MEVEVFGIPVDVVRESAVLTLPIWLELMGVVSGSISGSLIARAYKLDLVGACSLGMLCGLGGGLIRDVIMQVGSVYMLDSYYAIPVSLIASVIVFLFPTPVSQLSRTIEWVDIISVGLFCAAGCDKALLYGLNPISCILMGVLTGVGGGMMRDVFLGEVPKIFIPGNLYALCALGGAICYVMLFYAGILNPWTAIVCVVVTVVLRRISLRYNLQTPADMELTRKVIEPVRRVVRVRRFTKNLRVISKKEVAAQEVSSDQNEEGIDS</sequence>
<feature type="transmembrane region" description="Helical" evidence="7">
    <location>
        <begin position="168"/>
        <end position="186"/>
    </location>
</feature>
<name>A0A9D1HW17_9ACTN</name>
<evidence type="ECO:0000256" key="1">
    <source>
        <dbReference type="ARBA" id="ARBA00004651"/>
    </source>
</evidence>
<comment type="similarity">
    <text evidence="2">Belongs to the UPF0126 family.</text>
</comment>
<evidence type="ECO:0000313" key="10">
    <source>
        <dbReference type="Proteomes" id="UP000824078"/>
    </source>
</evidence>
<protein>
    <submittedName>
        <fullName evidence="9">TRIC cation channel family protein</fullName>
    </submittedName>
</protein>
<comment type="caution">
    <text evidence="9">The sequence shown here is derived from an EMBL/GenBank/DDBJ whole genome shotgun (WGS) entry which is preliminary data.</text>
</comment>
<keyword evidence="5 7" id="KW-1133">Transmembrane helix</keyword>
<dbReference type="PANTHER" id="PTHR30506:SF3">
    <property type="entry name" value="UPF0126 INNER MEMBRANE PROTEIN YADS-RELATED"/>
    <property type="match status" value="1"/>
</dbReference>
<evidence type="ECO:0000256" key="7">
    <source>
        <dbReference type="SAM" id="Phobius"/>
    </source>
</evidence>
<keyword evidence="3" id="KW-1003">Cell membrane</keyword>
<reference evidence="9" key="1">
    <citation type="submission" date="2020-10" db="EMBL/GenBank/DDBJ databases">
        <authorList>
            <person name="Gilroy R."/>
        </authorList>
    </citation>
    <scope>NUCLEOTIDE SEQUENCE</scope>
    <source>
        <strain evidence="9">ChiHjej12B11-29160</strain>
    </source>
</reference>
<reference evidence="9" key="2">
    <citation type="journal article" date="2021" name="PeerJ">
        <title>Extensive microbial diversity within the chicken gut microbiome revealed by metagenomics and culture.</title>
        <authorList>
            <person name="Gilroy R."/>
            <person name="Ravi A."/>
            <person name="Getino M."/>
            <person name="Pursley I."/>
            <person name="Horton D.L."/>
            <person name="Alikhan N.F."/>
            <person name="Baker D."/>
            <person name="Gharbi K."/>
            <person name="Hall N."/>
            <person name="Watson M."/>
            <person name="Adriaenssens E.M."/>
            <person name="Foster-Nyarko E."/>
            <person name="Jarju S."/>
            <person name="Secka A."/>
            <person name="Antonio M."/>
            <person name="Oren A."/>
            <person name="Chaudhuri R.R."/>
            <person name="La Ragione R."/>
            <person name="Hildebrand F."/>
            <person name="Pallen M.J."/>
        </authorList>
    </citation>
    <scope>NUCLEOTIDE SEQUENCE</scope>
    <source>
        <strain evidence="9">ChiHjej12B11-29160</strain>
    </source>
</reference>
<feature type="transmembrane region" description="Helical" evidence="7">
    <location>
        <begin position="48"/>
        <end position="69"/>
    </location>
</feature>
<evidence type="ECO:0000313" key="9">
    <source>
        <dbReference type="EMBL" id="HIU23599.1"/>
    </source>
</evidence>
<dbReference type="EMBL" id="DVMQ01000006">
    <property type="protein sequence ID" value="HIU23599.1"/>
    <property type="molecule type" value="Genomic_DNA"/>
</dbReference>
<feature type="transmembrane region" description="Helical" evidence="7">
    <location>
        <begin position="23"/>
        <end position="41"/>
    </location>
</feature>
<evidence type="ECO:0000256" key="6">
    <source>
        <dbReference type="ARBA" id="ARBA00023136"/>
    </source>
</evidence>
<feature type="transmembrane region" description="Helical" evidence="7">
    <location>
        <begin position="138"/>
        <end position="156"/>
    </location>
</feature>
<dbReference type="Proteomes" id="UP000824078">
    <property type="component" value="Unassembled WGS sequence"/>
</dbReference>